<dbReference type="PANTHER" id="PTHR11070:SF2">
    <property type="entry name" value="ATP-DEPENDENT DNA HELICASE SRS2"/>
    <property type="match status" value="1"/>
</dbReference>
<dbReference type="RefSeq" id="WP_177171738.1">
    <property type="nucleotide sequence ID" value="NZ_FOBH01000001.1"/>
</dbReference>
<dbReference type="PROSITE" id="PS51217">
    <property type="entry name" value="UVRD_HELICASE_CTER"/>
    <property type="match status" value="1"/>
</dbReference>
<keyword evidence="6 20" id="KW-0269">Exonuclease</keyword>
<reference evidence="20 21" key="1">
    <citation type="submission" date="2016-10" db="EMBL/GenBank/DDBJ databases">
        <authorList>
            <person name="de Groot N.N."/>
        </authorList>
    </citation>
    <scope>NUCLEOTIDE SEQUENCE [LARGE SCALE GENOMIC DNA]</scope>
    <source>
        <strain evidence="20 21">Nv1</strain>
    </source>
</reference>
<gene>
    <name evidence="20" type="ORF">SAMN05216387_101471</name>
</gene>
<evidence type="ECO:0000256" key="14">
    <source>
        <dbReference type="ARBA" id="ARBA00048988"/>
    </source>
</evidence>
<feature type="coiled-coil region" evidence="16">
    <location>
        <begin position="181"/>
        <end position="208"/>
    </location>
</feature>
<dbReference type="Gene3D" id="3.40.50.300">
    <property type="entry name" value="P-loop containing nucleotide triphosphate hydrolases"/>
    <property type="match status" value="4"/>
</dbReference>
<keyword evidence="8" id="KW-0238">DNA-binding</keyword>
<evidence type="ECO:0000256" key="10">
    <source>
        <dbReference type="ARBA" id="ARBA00023235"/>
    </source>
</evidence>
<keyword evidence="7 15" id="KW-0067">ATP-binding</keyword>
<dbReference type="GO" id="GO:0033202">
    <property type="term" value="C:DNA helicase complex"/>
    <property type="evidence" value="ECO:0007669"/>
    <property type="project" value="TreeGrafter"/>
</dbReference>
<evidence type="ECO:0000256" key="2">
    <source>
        <dbReference type="ARBA" id="ARBA00022741"/>
    </source>
</evidence>
<evidence type="ECO:0000256" key="16">
    <source>
        <dbReference type="SAM" id="Coils"/>
    </source>
</evidence>
<accession>A0A1H7H4I8</accession>
<evidence type="ECO:0000256" key="6">
    <source>
        <dbReference type="ARBA" id="ARBA00022839"/>
    </source>
</evidence>
<dbReference type="EMBL" id="FOBH01000001">
    <property type="protein sequence ID" value="SEK45333.1"/>
    <property type="molecule type" value="Genomic_DNA"/>
</dbReference>
<comment type="catalytic activity">
    <reaction evidence="11">
        <text>Couples ATP hydrolysis with the unwinding of duplex DNA by translocating in the 3'-5' direction.</text>
        <dbReference type="EC" id="5.6.2.4"/>
    </reaction>
</comment>
<dbReference type="PROSITE" id="PS51198">
    <property type="entry name" value="UVRD_HELICASE_ATP_BIND"/>
    <property type="match status" value="1"/>
</dbReference>
<evidence type="ECO:0000256" key="15">
    <source>
        <dbReference type="PROSITE-ProRule" id="PRU00560"/>
    </source>
</evidence>
<dbReference type="GO" id="GO:0000725">
    <property type="term" value="P:recombinational repair"/>
    <property type="evidence" value="ECO:0007669"/>
    <property type="project" value="TreeGrafter"/>
</dbReference>
<protein>
    <recommendedName>
        <fullName evidence="12">DNA 3'-5' helicase</fullName>
        <ecNumber evidence="12">5.6.2.4</ecNumber>
    </recommendedName>
    <alternativeName>
        <fullName evidence="13">DNA 3'-5' helicase II</fullName>
    </alternativeName>
</protein>
<keyword evidence="3" id="KW-0227">DNA damage</keyword>
<feature type="domain" description="UvrD-like helicase ATP-binding" evidence="18">
    <location>
        <begin position="12"/>
        <end position="512"/>
    </location>
</feature>
<evidence type="ECO:0000256" key="12">
    <source>
        <dbReference type="ARBA" id="ARBA00034808"/>
    </source>
</evidence>
<evidence type="ECO:0000313" key="20">
    <source>
        <dbReference type="EMBL" id="SEK45333.1"/>
    </source>
</evidence>
<dbReference type="InterPro" id="IPR000212">
    <property type="entry name" value="DNA_helicase_UvrD/REP"/>
</dbReference>
<dbReference type="Proteomes" id="UP000198620">
    <property type="component" value="Unassembled WGS sequence"/>
</dbReference>
<feature type="binding site" evidence="15">
    <location>
        <begin position="33"/>
        <end position="40"/>
    </location>
    <ligand>
        <name>ATP</name>
        <dbReference type="ChEBI" id="CHEBI:30616"/>
    </ligand>
</feature>
<evidence type="ECO:0000256" key="17">
    <source>
        <dbReference type="SAM" id="MobiDB-lite"/>
    </source>
</evidence>
<keyword evidence="5 15" id="KW-0347">Helicase</keyword>
<feature type="region of interest" description="Disordered" evidence="17">
    <location>
        <begin position="945"/>
        <end position="967"/>
    </location>
</feature>
<dbReference type="STRING" id="1233.SAMN05216387_101471"/>
<evidence type="ECO:0000256" key="3">
    <source>
        <dbReference type="ARBA" id="ARBA00022763"/>
    </source>
</evidence>
<feature type="domain" description="UvrD-like helicase C-terminal" evidence="19">
    <location>
        <begin position="524"/>
        <end position="810"/>
    </location>
</feature>
<dbReference type="Gene3D" id="3.90.320.10">
    <property type="match status" value="1"/>
</dbReference>
<evidence type="ECO:0000313" key="21">
    <source>
        <dbReference type="Proteomes" id="UP000198620"/>
    </source>
</evidence>
<keyword evidence="4 15" id="KW-0378">Hydrolase</keyword>
<dbReference type="SUPFAM" id="SSF52540">
    <property type="entry name" value="P-loop containing nucleoside triphosphate hydrolases"/>
    <property type="match status" value="1"/>
</dbReference>
<dbReference type="SUPFAM" id="SSF52980">
    <property type="entry name" value="Restriction endonuclease-like"/>
    <property type="match status" value="1"/>
</dbReference>
<proteinExistence type="predicted"/>
<evidence type="ECO:0000256" key="4">
    <source>
        <dbReference type="ARBA" id="ARBA00022801"/>
    </source>
</evidence>
<dbReference type="InterPro" id="IPR038726">
    <property type="entry name" value="PDDEXK_AddAB-type"/>
</dbReference>
<keyword evidence="10" id="KW-0413">Isomerase</keyword>
<evidence type="ECO:0000256" key="8">
    <source>
        <dbReference type="ARBA" id="ARBA00023125"/>
    </source>
</evidence>
<comment type="catalytic activity">
    <reaction evidence="14">
        <text>ATP + H2O = ADP + phosphate + H(+)</text>
        <dbReference type="Rhea" id="RHEA:13065"/>
        <dbReference type="ChEBI" id="CHEBI:15377"/>
        <dbReference type="ChEBI" id="CHEBI:15378"/>
        <dbReference type="ChEBI" id="CHEBI:30616"/>
        <dbReference type="ChEBI" id="CHEBI:43474"/>
        <dbReference type="ChEBI" id="CHEBI:456216"/>
        <dbReference type="EC" id="5.6.2.4"/>
    </reaction>
</comment>
<dbReference type="InterPro" id="IPR027417">
    <property type="entry name" value="P-loop_NTPase"/>
</dbReference>
<dbReference type="InterPro" id="IPR014016">
    <property type="entry name" value="UvrD-like_ATP-bd"/>
</dbReference>
<keyword evidence="16" id="KW-0175">Coiled coil</keyword>
<dbReference type="InterPro" id="IPR014017">
    <property type="entry name" value="DNA_helicase_UvrD-like_C"/>
</dbReference>
<organism evidence="20 21">
    <name type="scientific">Nitrosovibrio tenuis</name>
    <dbReference type="NCBI Taxonomy" id="1233"/>
    <lineage>
        <taxon>Bacteria</taxon>
        <taxon>Pseudomonadati</taxon>
        <taxon>Pseudomonadota</taxon>
        <taxon>Betaproteobacteria</taxon>
        <taxon>Nitrosomonadales</taxon>
        <taxon>Nitrosomonadaceae</taxon>
        <taxon>Nitrosovibrio</taxon>
    </lineage>
</organism>
<dbReference type="InterPro" id="IPR011335">
    <property type="entry name" value="Restrct_endonuc-II-like"/>
</dbReference>
<keyword evidence="9" id="KW-0234">DNA repair</keyword>
<dbReference type="AlphaFoldDB" id="A0A1H7H4I8"/>
<dbReference type="GO" id="GO:0005524">
    <property type="term" value="F:ATP binding"/>
    <property type="evidence" value="ECO:0007669"/>
    <property type="project" value="UniProtKB-UniRule"/>
</dbReference>
<evidence type="ECO:0000256" key="7">
    <source>
        <dbReference type="ARBA" id="ARBA00022840"/>
    </source>
</evidence>
<evidence type="ECO:0000256" key="11">
    <source>
        <dbReference type="ARBA" id="ARBA00034617"/>
    </source>
</evidence>
<evidence type="ECO:0000256" key="9">
    <source>
        <dbReference type="ARBA" id="ARBA00023204"/>
    </source>
</evidence>
<dbReference type="EC" id="5.6.2.4" evidence="12"/>
<dbReference type="Gene3D" id="1.10.486.10">
    <property type="entry name" value="PCRA, domain 4"/>
    <property type="match status" value="1"/>
</dbReference>
<evidence type="ECO:0000256" key="13">
    <source>
        <dbReference type="ARBA" id="ARBA00034923"/>
    </source>
</evidence>
<evidence type="ECO:0000259" key="18">
    <source>
        <dbReference type="PROSITE" id="PS51198"/>
    </source>
</evidence>
<dbReference type="GO" id="GO:0003677">
    <property type="term" value="F:DNA binding"/>
    <property type="evidence" value="ECO:0007669"/>
    <property type="project" value="UniProtKB-KW"/>
</dbReference>
<dbReference type="InterPro" id="IPR011604">
    <property type="entry name" value="PDDEXK-like_dom_sf"/>
</dbReference>
<dbReference type="Pfam" id="PF00580">
    <property type="entry name" value="UvrD-helicase"/>
    <property type="match status" value="1"/>
</dbReference>
<dbReference type="PANTHER" id="PTHR11070">
    <property type="entry name" value="UVRD / RECB / PCRA DNA HELICASE FAMILY MEMBER"/>
    <property type="match status" value="1"/>
</dbReference>
<evidence type="ECO:0000256" key="5">
    <source>
        <dbReference type="ARBA" id="ARBA00022806"/>
    </source>
</evidence>
<dbReference type="GO" id="GO:0043138">
    <property type="term" value="F:3'-5' DNA helicase activity"/>
    <property type="evidence" value="ECO:0007669"/>
    <property type="project" value="UniProtKB-EC"/>
</dbReference>
<name>A0A1H7H4I8_9PROT</name>
<dbReference type="GO" id="GO:0005829">
    <property type="term" value="C:cytosol"/>
    <property type="evidence" value="ECO:0007669"/>
    <property type="project" value="TreeGrafter"/>
</dbReference>
<evidence type="ECO:0000256" key="1">
    <source>
        <dbReference type="ARBA" id="ARBA00022722"/>
    </source>
</evidence>
<keyword evidence="1" id="KW-0540">Nuclease</keyword>
<keyword evidence="2 15" id="KW-0547">Nucleotide-binding</keyword>
<dbReference type="Pfam" id="PF12705">
    <property type="entry name" value="PDDEXK_1"/>
    <property type="match status" value="1"/>
</dbReference>
<keyword evidence="21" id="KW-1185">Reference proteome</keyword>
<sequence length="1190" mass="133595">MNKLSPISSMTDTPDLAERRRALDPSHSFIVQAPAGSGKTGLLIQRYLKLLTCVNEPEEIIAITFTRKAAGEMRERVIGALAQAGSKLDPLTLPETEHQKLTRELADAAVRRDAEAGWRLAENPARLRIQTFDSLCASLSRQMPILSEFGCQPETLEDASDLYREAARTVIHLVDSNEVVMRDIECLLEHLDNDMARVESLLAEMLARRDHWLRHIHGRDRDELEAALRNTRQDALRHLRSLFQLHPESMQDELVQLMRYAACNLAASGRNSIAMNYEQFGGLCVLPRDEEQDYACWYAIAELLLTRDGAWRKQHTINDGFPTVTKGRKDIAKEWKERACTLVSSLAAHENGNTLCRALHDVRLLPPSCYTEKQWEVLGSIMRLLPRAVAQLRLVFQVRSKVDFTEVSQGALRSLGEPEMPTDLALALDYRIRHLLIDEFQDTSISQYELVTRLTSGWEAGDGRSMLIVGDPMQSIYGFREAEVGLFLRARAAGIGDITLHPISLSANFRSQRGIVDWVNITFARIMPKQEDIALGATPYIPSASMHGLLDGAAVGVHPFFDDDHTAEATRVVEIALQAQKNDPSATMAILVRNRSHLREIAPRLRNAGLKFRAIDIEGLAFRPVVQDLLALTRALTHPGDRLAWLALLRAPWCGLTLADIHALVSTPAPVPMDQSGMSGDTEPTGSGTRDQTIWEVLNDASRIATISTDGQARLRRVREELRVCLDNRYRQSLRETVEAAWLALGGPACVDGLADLEDAAAYLDHLEAHEDAGNAGIRAVEEGLTKLYALPDLKADGRLQIMTIHKAKGLEFDYVILPGLGRSSRSNDKKLFMWMERLRARSSPSEASCGNDLLLAPIQETGADGDRIYAWLEKMDNEKERLEDERLLYVAATRARKRLHLLGSTSVFYSRDGEHELRPPARKSLLSKIWPAVQPIYEKAAVQAVSSQPSPVPHSPTGKESGRTGEYPIDQSLRRLVSGWALPAAPPATKWKAQQPASSTRGDIEYSWAGERARHIGNIVHRWLRCIAEDGLETWNTARIQDLRDTVRHQLMAGGMYKYNRETDVAADRIITALTHAVSDTRGRWLLGSQQDACNELCMTAVIDGQPRDLVIDRTFCDAHGQRWVVDYKTSSHEGADLEGFLSREQERYRAQLDRYAELMHRVDNKPVKRGLYFPLLRGWREWEDEVRK</sequence>
<dbReference type="Pfam" id="PF13361">
    <property type="entry name" value="UvrD_C"/>
    <property type="match status" value="2"/>
</dbReference>
<dbReference type="GO" id="GO:0004527">
    <property type="term" value="F:exonuclease activity"/>
    <property type="evidence" value="ECO:0007669"/>
    <property type="project" value="UniProtKB-KW"/>
</dbReference>
<evidence type="ECO:0000259" key="19">
    <source>
        <dbReference type="PROSITE" id="PS51217"/>
    </source>
</evidence>